<reference evidence="3" key="1">
    <citation type="submission" date="2022-08" db="EMBL/GenBank/DDBJ databases">
        <authorList>
            <person name="Gutierrez-Valencia J."/>
        </authorList>
    </citation>
    <scope>NUCLEOTIDE SEQUENCE</scope>
</reference>
<dbReference type="Proteomes" id="UP001154282">
    <property type="component" value="Unassembled WGS sequence"/>
</dbReference>
<dbReference type="EMBL" id="CAMGYJ010000008">
    <property type="protein sequence ID" value="CAI0459173.1"/>
    <property type="molecule type" value="Genomic_DNA"/>
</dbReference>
<keyword evidence="2" id="KW-0812">Transmembrane</keyword>
<dbReference type="AlphaFoldDB" id="A0AAV0NLQ5"/>
<dbReference type="SUPFAM" id="SSF47473">
    <property type="entry name" value="EF-hand"/>
    <property type="match status" value="1"/>
</dbReference>
<evidence type="ECO:0000313" key="3">
    <source>
        <dbReference type="EMBL" id="CAI0459173.1"/>
    </source>
</evidence>
<evidence type="ECO:0000256" key="1">
    <source>
        <dbReference type="ARBA" id="ARBA00006765"/>
    </source>
</evidence>
<dbReference type="InterPro" id="IPR007736">
    <property type="entry name" value="Caleosin-related"/>
</dbReference>
<feature type="non-terminal residue" evidence="3">
    <location>
        <position position="1"/>
    </location>
</feature>
<dbReference type="PANTHER" id="PTHR31495:SF1">
    <property type="entry name" value="INACTIVE PEROXYGENASE-LIKE PROTEIN-RELATED"/>
    <property type="match status" value="1"/>
</dbReference>
<dbReference type="PANTHER" id="PTHR31495">
    <property type="entry name" value="PEROXYGENASE 3-RELATED"/>
    <property type="match status" value="1"/>
</dbReference>
<feature type="transmembrane region" description="Helical" evidence="2">
    <location>
        <begin position="153"/>
        <end position="174"/>
    </location>
</feature>
<comment type="similarity">
    <text evidence="1">Belongs to the caleosin family.</text>
</comment>
<organism evidence="3 4">
    <name type="scientific">Linum tenue</name>
    <dbReference type="NCBI Taxonomy" id="586396"/>
    <lineage>
        <taxon>Eukaryota</taxon>
        <taxon>Viridiplantae</taxon>
        <taxon>Streptophyta</taxon>
        <taxon>Embryophyta</taxon>
        <taxon>Tracheophyta</taxon>
        <taxon>Spermatophyta</taxon>
        <taxon>Magnoliopsida</taxon>
        <taxon>eudicotyledons</taxon>
        <taxon>Gunneridae</taxon>
        <taxon>Pentapetalae</taxon>
        <taxon>rosids</taxon>
        <taxon>fabids</taxon>
        <taxon>Malpighiales</taxon>
        <taxon>Linaceae</taxon>
        <taxon>Linum</taxon>
    </lineage>
</organism>
<dbReference type="Pfam" id="PF05042">
    <property type="entry name" value="Caleosin"/>
    <property type="match status" value="1"/>
</dbReference>
<keyword evidence="4" id="KW-1185">Reference proteome</keyword>
<dbReference type="GO" id="GO:0004497">
    <property type="term" value="F:monooxygenase activity"/>
    <property type="evidence" value="ECO:0007669"/>
    <property type="project" value="TreeGrafter"/>
</dbReference>
<sequence length="304" mass="33828">SIATAAYPRPINYGPENANQIGPTLSKHTVEFDLSPPPLSSLYKLVLVISHFLLLQQKKNKLIQRNQPTAALKKTTAAGHHHCLIPATAENSFCCATKLIMASSDPNPDKKQLSAGDGKFAANDEQNVLQKHVMFFDRNHDGIIYPWETFQGFRAIGCGFLLSAAAAIFINLGLSSKTRPGRFPSLLLPIEIRNIQRGKHGSDSGAYDSQGRFVPAKFEEIFSKHARSHPDALTSDELGEMLKQNREPKNYAGWLGSYSEWKILFLLGKDENGLLQKDTVRSVYDGSLFERMEKERQSSSKNKP</sequence>
<protein>
    <recommendedName>
        <fullName evidence="5">Caleosin</fullName>
    </recommendedName>
</protein>
<evidence type="ECO:0000256" key="2">
    <source>
        <dbReference type="SAM" id="Phobius"/>
    </source>
</evidence>
<evidence type="ECO:0008006" key="5">
    <source>
        <dbReference type="Google" id="ProtNLM"/>
    </source>
</evidence>
<keyword evidence="2" id="KW-0472">Membrane</keyword>
<proteinExistence type="inferred from homology"/>
<dbReference type="GO" id="GO:0005509">
    <property type="term" value="F:calcium ion binding"/>
    <property type="evidence" value="ECO:0007669"/>
    <property type="project" value="TreeGrafter"/>
</dbReference>
<gene>
    <name evidence="3" type="ORF">LITE_LOCUS33878</name>
</gene>
<accession>A0AAV0NLQ5</accession>
<keyword evidence="2" id="KW-1133">Transmembrane helix</keyword>
<evidence type="ECO:0000313" key="4">
    <source>
        <dbReference type="Proteomes" id="UP001154282"/>
    </source>
</evidence>
<dbReference type="InterPro" id="IPR011992">
    <property type="entry name" value="EF-hand-dom_pair"/>
</dbReference>
<comment type="caution">
    <text evidence="3">The sequence shown here is derived from an EMBL/GenBank/DDBJ whole genome shotgun (WGS) entry which is preliminary data.</text>
</comment>
<name>A0AAV0NLQ5_9ROSI</name>